<dbReference type="PANTHER" id="PTHR15932:SF2">
    <property type="entry name" value="BRCA1-A COMPLEX SUBUNIT RAP80"/>
    <property type="match status" value="1"/>
</dbReference>
<evidence type="ECO:0000313" key="2">
    <source>
        <dbReference type="Ensembl" id="ENSSRHP00000000448.1"/>
    </source>
</evidence>
<dbReference type="GO" id="GO:0042393">
    <property type="term" value="F:histone binding"/>
    <property type="evidence" value="ECO:0007669"/>
    <property type="project" value="TreeGrafter"/>
</dbReference>
<dbReference type="GO" id="GO:0070530">
    <property type="term" value="F:K63-linked polyubiquitin modification-dependent protein binding"/>
    <property type="evidence" value="ECO:0007669"/>
    <property type="project" value="InterPro"/>
</dbReference>
<dbReference type="PANTHER" id="PTHR15932">
    <property type="entry name" value="UBIQUITIN INTERACTION MOTIF-CONTAINING PROTEIN 1"/>
    <property type="match status" value="1"/>
</dbReference>
<accession>A0A673FL59</accession>
<proteinExistence type="predicted"/>
<evidence type="ECO:0000313" key="3">
    <source>
        <dbReference type="Proteomes" id="UP000472270"/>
    </source>
</evidence>
<dbReference type="GO" id="GO:0006302">
    <property type="term" value="P:double-strand break repair"/>
    <property type="evidence" value="ECO:0007669"/>
    <property type="project" value="InterPro"/>
</dbReference>
<dbReference type="PROSITE" id="PS50330">
    <property type="entry name" value="UIM"/>
    <property type="match status" value="1"/>
</dbReference>
<organism evidence="2 3">
    <name type="scientific">Sinocyclocheilus rhinocerous</name>
    <dbReference type="NCBI Taxonomy" id="307959"/>
    <lineage>
        <taxon>Eukaryota</taxon>
        <taxon>Metazoa</taxon>
        <taxon>Chordata</taxon>
        <taxon>Craniata</taxon>
        <taxon>Vertebrata</taxon>
        <taxon>Euteleostomi</taxon>
        <taxon>Actinopterygii</taxon>
        <taxon>Neopterygii</taxon>
        <taxon>Teleostei</taxon>
        <taxon>Ostariophysi</taxon>
        <taxon>Cypriniformes</taxon>
        <taxon>Cyprinidae</taxon>
        <taxon>Cyprininae</taxon>
        <taxon>Sinocyclocheilus</taxon>
    </lineage>
</organism>
<protein>
    <submittedName>
        <fullName evidence="2">Uncharacterized protein</fullName>
    </submittedName>
</protein>
<feature type="compositionally biased region" description="Polar residues" evidence="1">
    <location>
        <begin position="122"/>
        <end position="150"/>
    </location>
</feature>
<name>A0A673FL59_9TELE</name>
<dbReference type="Gene3D" id="6.10.250.1800">
    <property type="match status" value="1"/>
</dbReference>
<dbReference type="InterPro" id="IPR003903">
    <property type="entry name" value="UIM_dom"/>
</dbReference>
<reference evidence="2" key="1">
    <citation type="submission" date="2025-08" db="UniProtKB">
        <authorList>
            <consortium name="Ensembl"/>
        </authorList>
    </citation>
    <scope>IDENTIFICATION</scope>
</reference>
<dbReference type="Ensembl" id="ENSSRHT00000000483.1">
    <property type="protein sequence ID" value="ENSSRHP00000000448.1"/>
    <property type="gene ID" value="ENSSRHG00000000351.1"/>
</dbReference>
<dbReference type="AlphaFoldDB" id="A0A673FL59"/>
<dbReference type="Proteomes" id="UP000472270">
    <property type="component" value="Unassembled WGS sequence"/>
</dbReference>
<dbReference type="InterPro" id="IPR038868">
    <property type="entry name" value="RAP80"/>
</dbReference>
<evidence type="ECO:0000256" key="1">
    <source>
        <dbReference type="SAM" id="MobiDB-lite"/>
    </source>
</evidence>
<sequence length="150" mass="16613">MPRRKRAADEGGRRAKVSRVEHNDEETLVISDSEHEEVCFSFRPVCAVLLVISEMTEEEMLDLAMRLSAQEANSAAQRQELEDNDIQKAIEESLNVGETFILIKATHSENETTSPLPEMPDLSQTTSSHLSMRSSPAQVSSPPANTQVSC</sequence>
<feature type="region of interest" description="Disordered" evidence="1">
    <location>
        <begin position="106"/>
        <end position="150"/>
    </location>
</feature>
<dbReference type="GO" id="GO:0070531">
    <property type="term" value="C:BRCA1-A complex"/>
    <property type="evidence" value="ECO:0007669"/>
    <property type="project" value="InterPro"/>
</dbReference>
<keyword evidence="3" id="KW-1185">Reference proteome</keyword>
<dbReference type="GO" id="GO:0045739">
    <property type="term" value="P:positive regulation of DNA repair"/>
    <property type="evidence" value="ECO:0007669"/>
    <property type="project" value="TreeGrafter"/>
</dbReference>
<dbReference type="SMART" id="SM00726">
    <property type="entry name" value="UIM"/>
    <property type="match status" value="2"/>
</dbReference>
<reference evidence="2" key="2">
    <citation type="submission" date="2025-09" db="UniProtKB">
        <authorList>
            <consortium name="Ensembl"/>
        </authorList>
    </citation>
    <scope>IDENTIFICATION</scope>
</reference>